<evidence type="ECO:0000256" key="3">
    <source>
        <dbReference type="ARBA" id="ARBA00022475"/>
    </source>
</evidence>
<dbReference type="EMBL" id="CAMTCP010000240">
    <property type="protein sequence ID" value="CAI3624915.1"/>
    <property type="molecule type" value="Genomic_DNA"/>
</dbReference>
<evidence type="ECO:0000313" key="11">
    <source>
        <dbReference type="Proteomes" id="UP000220840"/>
    </source>
</evidence>
<sequence length="313" mass="34154">MKKYLLKRIAISIATLLAILLILFLMLEFMPGSPFNDEKLTADQIALLNAKYGLDKPILIRFFNYVKNMLTGDFGVSYTISKNTPISTLLQTRLPISIRIGGQAVLLGTVVGLVLGIIAALKHNTIWDTLTTIISVLGVSLPSYVFALALSYSLGFKLTLFPLLYSADTPFKSSVLPTIALCMFTIATIARFTRTEMIDVLGSDYILLAESKGISGVQLIVKHQLRNALIPIITVLAPLIVGLMTGSLVIEKIFSIPGIGSLLVTAIQSNDYNVIVAIAFIYSAMYIGIMLVVDILYGIIDPRIRLAKGDDHE</sequence>
<feature type="transmembrane region" description="Helical" evidence="7">
    <location>
        <begin position="9"/>
        <end position="27"/>
    </location>
</feature>
<feature type="transmembrane region" description="Helical" evidence="7">
    <location>
        <begin position="100"/>
        <end position="121"/>
    </location>
</feature>
<dbReference type="AlphaFoldDB" id="A0A2A7MMH4"/>
<dbReference type="InterPro" id="IPR035906">
    <property type="entry name" value="MetI-like_sf"/>
</dbReference>
<reference evidence="10 11" key="1">
    <citation type="submission" date="2017-10" db="EMBL/GenBank/DDBJ databases">
        <title>Effective Description of Clostridium neonatale sp. nov. linked to necrotizing enterocolitis in neonates and a clarification of species assignable to the genus Clostridium (Prazmowski 1880) emend. Lawson and Rainey 2016.</title>
        <authorList>
            <person name="Bernard K."/>
            <person name="Burdz T."/>
            <person name="Wiebe D."/>
            <person name="Balcewich B."/>
            <person name="Alfa M."/>
            <person name="Bernier A.-M."/>
        </authorList>
    </citation>
    <scope>NUCLEOTIDE SEQUENCE [LARGE SCALE GENOMIC DNA]</scope>
    <source>
        <strain evidence="10 11">LCDC99A005</strain>
    </source>
</reference>
<keyword evidence="2 7" id="KW-0813">Transport</keyword>
<organism evidence="10 11">
    <name type="scientific">Clostridium neonatale</name>
    <dbReference type="NCBI Taxonomy" id="137838"/>
    <lineage>
        <taxon>Bacteria</taxon>
        <taxon>Bacillati</taxon>
        <taxon>Bacillota</taxon>
        <taxon>Clostridia</taxon>
        <taxon>Eubacteriales</taxon>
        <taxon>Clostridiaceae</taxon>
        <taxon>Clostridium</taxon>
    </lineage>
</organism>
<keyword evidence="11" id="KW-1185">Reference proteome</keyword>
<proteinExistence type="inferred from homology"/>
<dbReference type="Pfam" id="PF00528">
    <property type="entry name" value="BPD_transp_1"/>
    <property type="match status" value="1"/>
</dbReference>
<feature type="transmembrane region" description="Helical" evidence="7">
    <location>
        <begin position="174"/>
        <end position="193"/>
    </location>
</feature>
<dbReference type="GO" id="GO:0005886">
    <property type="term" value="C:plasma membrane"/>
    <property type="evidence" value="ECO:0007669"/>
    <property type="project" value="UniProtKB-SubCell"/>
</dbReference>
<dbReference type="InterPro" id="IPR000515">
    <property type="entry name" value="MetI-like"/>
</dbReference>
<protein>
    <submittedName>
        <fullName evidence="10">ABC transporter permease</fullName>
    </submittedName>
    <submittedName>
        <fullName evidence="9">Oligopeptide ABC transporter, permease component</fullName>
    </submittedName>
</protein>
<feature type="transmembrane region" description="Helical" evidence="7">
    <location>
        <begin position="133"/>
        <end position="154"/>
    </location>
</feature>
<reference evidence="9" key="2">
    <citation type="submission" date="2022-10" db="EMBL/GenBank/DDBJ databases">
        <authorList>
            <person name="Aires J."/>
            <person name="Mesa V."/>
        </authorList>
    </citation>
    <scope>NUCLEOTIDE SEQUENCE</scope>
    <source>
        <strain evidence="9">Clostridium neonatale JD116</strain>
    </source>
</reference>
<dbReference type="Pfam" id="PF19300">
    <property type="entry name" value="BPD_transp_1_N"/>
    <property type="match status" value="1"/>
</dbReference>
<dbReference type="InterPro" id="IPR045621">
    <property type="entry name" value="BPD_transp_1_N"/>
</dbReference>
<keyword evidence="4 7" id="KW-0812">Transmembrane</keyword>
<dbReference type="PANTHER" id="PTHR43163">
    <property type="entry name" value="DIPEPTIDE TRANSPORT SYSTEM PERMEASE PROTEIN DPPB-RELATED"/>
    <property type="match status" value="1"/>
</dbReference>
<comment type="caution">
    <text evidence="10">The sequence shown here is derived from an EMBL/GenBank/DDBJ whole genome shotgun (WGS) entry which is preliminary data.</text>
</comment>
<feature type="transmembrane region" description="Helical" evidence="7">
    <location>
        <begin position="274"/>
        <end position="300"/>
    </location>
</feature>
<dbReference type="EMBL" id="PDCJ01000001">
    <property type="protein sequence ID" value="PEG32561.1"/>
    <property type="molecule type" value="Genomic_DNA"/>
</dbReference>
<evidence type="ECO:0000259" key="8">
    <source>
        <dbReference type="PROSITE" id="PS50928"/>
    </source>
</evidence>
<keyword evidence="3" id="KW-1003">Cell membrane</keyword>
<comment type="subcellular location">
    <subcellularLocation>
        <location evidence="1 7">Cell membrane</location>
        <topology evidence="1 7">Multi-pass membrane protein</topology>
    </subcellularLocation>
</comment>
<dbReference type="Proteomes" id="UP000220840">
    <property type="component" value="Unassembled WGS sequence"/>
</dbReference>
<evidence type="ECO:0000256" key="5">
    <source>
        <dbReference type="ARBA" id="ARBA00022989"/>
    </source>
</evidence>
<dbReference type="CDD" id="cd06261">
    <property type="entry name" value="TM_PBP2"/>
    <property type="match status" value="1"/>
</dbReference>
<dbReference type="RefSeq" id="WP_058296704.1">
    <property type="nucleotide sequence ID" value="NZ_CAKJVD010000049.1"/>
</dbReference>
<dbReference type="STRING" id="137838.GCA_001458595_04082"/>
<dbReference type="Gene3D" id="1.10.3720.10">
    <property type="entry name" value="MetI-like"/>
    <property type="match status" value="1"/>
</dbReference>
<dbReference type="Proteomes" id="UP001189143">
    <property type="component" value="Unassembled WGS sequence"/>
</dbReference>
<evidence type="ECO:0000256" key="7">
    <source>
        <dbReference type="RuleBase" id="RU363032"/>
    </source>
</evidence>
<dbReference type="GO" id="GO:0055085">
    <property type="term" value="P:transmembrane transport"/>
    <property type="evidence" value="ECO:0007669"/>
    <property type="project" value="InterPro"/>
</dbReference>
<name>A0A2A7MMH4_9CLOT</name>
<keyword evidence="6 7" id="KW-0472">Membrane</keyword>
<dbReference type="PANTHER" id="PTHR43163:SF6">
    <property type="entry name" value="DIPEPTIDE TRANSPORT SYSTEM PERMEASE PROTEIN DPPB-RELATED"/>
    <property type="match status" value="1"/>
</dbReference>
<feature type="domain" description="ABC transmembrane type-1" evidence="8">
    <location>
        <begin position="94"/>
        <end position="293"/>
    </location>
</feature>
<evidence type="ECO:0000313" key="10">
    <source>
        <dbReference type="EMBL" id="PEG32561.1"/>
    </source>
</evidence>
<feature type="transmembrane region" description="Helical" evidence="7">
    <location>
        <begin position="228"/>
        <end position="254"/>
    </location>
</feature>
<keyword evidence="5 7" id="KW-1133">Transmembrane helix</keyword>
<comment type="similarity">
    <text evidence="7">Belongs to the binding-protein-dependent transport system permease family.</text>
</comment>
<evidence type="ECO:0000256" key="6">
    <source>
        <dbReference type="ARBA" id="ARBA00023136"/>
    </source>
</evidence>
<dbReference type="PROSITE" id="PS50928">
    <property type="entry name" value="ABC_TM1"/>
    <property type="match status" value="1"/>
</dbReference>
<gene>
    <name evidence="9" type="primary">oppB</name>
    <name evidence="9" type="ORF">CNEO2_420015</name>
    <name evidence="10" type="ORF">CQ394_12960</name>
</gene>
<evidence type="ECO:0000256" key="4">
    <source>
        <dbReference type="ARBA" id="ARBA00022692"/>
    </source>
</evidence>
<accession>A0A2A7MMH4</accession>
<evidence type="ECO:0000313" key="9">
    <source>
        <dbReference type="EMBL" id="CAI3624915.1"/>
    </source>
</evidence>
<evidence type="ECO:0000256" key="2">
    <source>
        <dbReference type="ARBA" id="ARBA00022448"/>
    </source>
</evidence>
<dbReference type="SUPFAM" id="SSF161098">
    <property type="entry name" value="MetI-like"/>
    <property type="match status" value="1"/>
</dbReference>
<dbReference type="OrthoDB" id="9773221at2"/>
<evidence type="ECO:0000256" key="1">
    <source>
        <dbReference type="ARBA" id="ARBA00004651"/>
    </source>
</evidence>